<name>A0ABX1FXE4_9PSEU</name>
<dbReference type="InterPro" id="IPR024520">
    <property type="entry name" value="DUF3558"/>
</dbReference>
<dbReference type="EMBL" id="VSRL01000404">
    <property type="protein sequence ID" value="NKE63704.1"/>
    <property type="molecule type" value="Genomic_DNA"/>
</dbReference>
<proteinExistence type="predicted"/>
<comment type="caution">
    <text evidence="3">The sequence shown here is derived from an EMBL/GenBank/DDBJ whole genome shotgun (WGS) entry which is preliminary data.</text>
</comment>
<keyword evidence="2" id="KW-0732">Signal</keyword>
<dbReference type="Proteomes" id="UP001515943">
    <property type="component" value="Unassembled WGS sequence"/>
</dbReference>
<gene>
    <name evidence="3" type="ORF">FXN61_46125</name>
</gene>
<evidence type="ECO:0000256" key="1">
    <source>
        <dbReference type="SAM" id="MobiDB-lite"/>
    </source>
</evidence>
<organism evidence="3 4">
    <name type="scientific">Lentzea indica</name>
    <dbReference type="NCBI Taxonomy" id="2604800"/>
    <lineage>
        <taxon>Bacteria</taxon>
        <taxon>Bacillati</taxon>
        <taxon>Actinomycetota</taxon>
        <taxon>Actinomycetes</taxon>
        <taxon>Pseudonocardiales</taxon>
        <taxon>Pseudonocardiaceae</taxon>
        <taxon>Lentzea</taxon>
    </lineage>
</organism>
<accession>A0ABX1FXE4</accession>
<reference evidence="3 4" key="1">
    <citation type="submission" date="2019-08" db="EMBL/GenBank/DDBJ databases">
        <title>Lentzea from Indian Himalayas.</title>
        <authorList>
            <person name="Mandal S."/>
            <person name="Mallick Gupta A."/>
            <person name="Maiti P.K."/>
            <person name="Sarkar J."/>
            <person name="Mandal S."/>
        </authorList>
    </citation>
    <scope>NUCLEOTIDE SEQUENCE [LARGE SCALE GENOMIC DNA]</scope>
    <source>
        <strain evidence="3 4">PSKA42</strain>
    </source>
</reference>
<evidence type="ECO:0000313" key="3">
    <source>
        <dbReference type="EMBL" id="NKE63704.1"/>
    </source>
</evidence>
<protein>
    <submittedName>
        <fullName evidence="3">DUF3558 domain-containing protein</fullName>
    </submittedName>
</protein>
<feature type="signal peptide" evidence="2">
    <location>
        <begin position="1"/>
        <end position="20"/>
    </location>
</feature>
<feature type="compositionally biased region" description="Polar residues" evidence="1">
    <location>
        <begin position="29"/>
        <end position="44"/>
    </location>
</feature>
<dbReference type="Pfam" id="PF12079">
    <property type="entry name" value="DUF3558"/>
    <property type="match status" value="1"/>
</dbReference>
<feature type="chain" id="PRO_5047111450" evidence="2">
    <location>
        <begin position="21"/>
        <end position="199"/>
    </location>
</feature>
<sequence length="199" mass="20386">MMMRFSKLATVLICAAAVSACTIGGEKGNPTTAPPTASSGSDSAGSLPARPSSLKVDSVDACKLLTADHMKQIGVEVATPRQMDLVIGQKSPGCRYSGVGGFGYTVGTVTHNGVSYWIEGSGNTDGKVIKVADFGAVEITLKGGTGFDCSVAIDVADGQQLMVSYIPTTTTEKNKDQSVLCGNAEKAAGFALATLKTLK</sequence>
<feature type="region of interest" description="Disordered" evidence="1">
    <location>
        <begin position="26"/>
        <end position="53"/>
    </location>
</feature>
<keyword evidence="4" id="KW-1185">Reference proteome</keyword>
<evidence type="ECO:0000256" key="2">
    <source>
        <dbReference type="SAM" id="SignalP"/>
    </source>
</evidence>
<dbReference type="PROSITE" id="PS51257">
    <property type="entry name" value="PROKAR_LIPOPROTEIN"/>
    <property type="match status" value="1"/>
</dbReference>
<evidence type="ECO:0000313" key="4">
    <source>
        <dbReference type="Proteomes" id="UP001515943"/>
    </source>
</evidence>